<reference evidence="3 4" key="1">
    <citation type="submission" date="2018-05" db="EMBL/GenBank/DDBJ databases">
        <title>Draft genome sequence of Scytalidium lignicola DSM 105466, a ubiquitous saprotrophic fungus.</title>
        <authorList>
            <person name="Buettner E."/>
            <person name="Gebauer A.M."/>
            <person name="Hofrichter M."/>
            <person name="Liers C."/>
            <person name="Kellner H."/>
        </authorList>
    </citation>
    <scope>NUCLEOTIDE SEQUENCE [LARGE SCALE GENOMIC DNA]</scope>
    <source>
        <strain evidence="3 4">DSM 105466</strain>
    </source>
</reference>
<evidence type="ECO:0000313" key="4">
    <source>
        <dbReference type="Proteomes" id="UP000258309"/>
    </source>
</evidence>
<sequence>MLLEKDKKKATNRQKQYIRKRDGNEKNAWLTSFTNLSTCSGFAVLLIFSLIDTIDDPELFRAVSPGSRTCSPAEAAARTEPSEPKKRHPLHASCITDTSRKVGDLIRELSHRQFKSALNAVLVARLACHILNSSDGIRPGRLEEGETQGKRTEKRNRAQGRRAKGRNRRSAAYIKAQCGAFASPEAQRHRCVGSWHNDTSASAMAEIVVNSLLK</sequence>
<feature type="region of interest" description="Disordered" evidence="1">
    <location>
        <begin position="138"/>
        <end position="169"/>
    </location>
</feature>
<dbReference type="Proteomes" id="UP000258309">
    <property type="component" value="Unassembled WGS sequence"/>
</dbReference>
<dbReference type="EMBL" id="NCSJ02000028">
    <property type="protein sequence ID" value="RFU33895.1"/>
    <property type="molecule type" value="Genomic_DNA"/>
</dbReference>
<name>A0A3E2HKN5_SCYLI</name>
<keyword evidence="2" id="KW-0812">Transmembrane</keyword>
<keyword evidence="2" id="KW-0472">Membrane</keyword>
<evidence type="ECO:0000256" key="1">
    <source>
        <dbReference type="SAM" id="MobiDB-lite"/>
    </source>
</evidence>
<accession>A0A3E2HKN5</accession>
<dbReference type="AlphaFoldDB" id="A0A3E2HKN5"/>
<organism evidence="3 4">
    <name type="scientific">Scytalidium lignicola</name>
    <name type="common">Hyphomycete</name>
    <dbReference type="NCBI Taxonomy" id="5539"/>
    <lineage>
        <taxon>Eukaryota</taxon>
        <taxon>Fungi</taxon>
        <taxon>Dikarya</taxon>
        <taxon>Ascomycota</taxon>
        <taxon>Pezizomycotina</taxon>
        <taxon>Leotiomycetes</taxon>
        <taxon>Leotiomycetes incertae sedis</taxon>
        <taxon>Scytalidium</taxon>
    </lineage>
</organism>
<evidence type="ECO:0000313" key="3">
    <source>
        <dbReference type="EMBL" id="RFU33895.1"/>
    </source>
</evidence>
<protein>
    <submittedName>
        <fullName evidence="3">Uncharacterized protein</fullName>
    </submittedName>
</protein>
<feature type="non-terminal residue" evidence="3">
    <location>
        <position position="1"/>
    </location>
</feature>
<evidence type="ECO:0000256" key="2">
    <source>
        <dbReference type="SAM" id="Phobius"/>
    </source>
</evidence>
<gene>
    <name evidence="3" type="ORF">B7463_g2409</name>
</gene>
<feature type="non-terminal residue" evidence="3">
    <location>
        <position position="214"/>
    </location>
</feature>
<feature type="compositionally biased region" description="Basic and acidic residues" evidence="1">
    <location>
        <begin position="138"/>
        <end position="151"/>
    </location>
</feature>
<feature type="transmembrane region" description="Helical" evidence="2">
    <location>
        <begin position="28"/>
        <end position="51"/>
    </location>
</feature>
<feature type="region of interest" description="Disordered" evidence="1">
    <location>
        <begin position="63"/>
        <end position="89"/>
    </location>
</feature>
<keyword evidence="4" id="KW-1185">Reference proteome</keyword>
<feature type="compositionally biased region" description="Basic residues" evidence="1">
    <location>
        <begin position="152"/>
        <end position="169"/>
    </location>
</feature>
<keyword evidence="2" id="KW-1133">Transmembrane helix</keyword>
<comment type="caution">
    <text evidence="3">The sequence shown here is derived from an EMBL/GenBank/DDBJ whole genome shotgun (WGS) entry which is preliminary data.</text>
</comment>
<proteinExistence type="predicted"/>